<dbReference type="InterPro" id="IPR050270">
    <property type="entry name" value="DegV_domain_contain"/>
</dbReference>
<gene>
    <name evidence="2" type="ORF">J7W16_13120</name>
</gene>
<keyword evidence="3" id="KW-1185">Reference proteome</keyword>
<dbReference type="Gene3D" id="3.40.50.10170">
    <property type="match status" value="1"/>
</dbReference>
<evidence type="ECO:0000256" key="1">
    <source>
        <dbReference type="ARBA" id="ARBA00023121"/>
    </source>
</evidence>
<reference evidence="2" key="1">
    <citation type="submission" date="2021-03" db="EMBL/GenBank/DDBJ databases">
        <title>Bacillus suaedae sp. nov., isolated from Suaeda aralocaspica.</title>
        <authorList>
            <person name="Lei R.F.R."/>
        </authorList>
    </citation>
    <scope>NUCLEOTIDE SEQUENCE</scope>
    <source>
        <strain evidence="2">YZJH907-2</strain>
    </source>
</reference>
<dbReference type="RefSeq" id="WP_210597776.1">
    <property type="nucleotide sequence ID" value="NZ_JAGKSQ010000005.1"/>
</dbReference>
<name>A0A941ANV7_9BACI</name>
<dbReference type="AlphaFoldDB" id="A0A941ANV7"/>
<evidence type="ECO:0000313" key="2">
    <source>
        <dbReference type="EMBL" id="MBP3952075.1"/>
    </source>
</evidence>
<dbReference type="PANTHER" id="PTHR33434:SF2">
    <property type="entry name" value="FATTY ACID-BINDING PROTEIN TM_1468"/>
    <property type="match status" value="1"/>
</dbReference>
<dbReference type="PROSITE" id="PS51482">
    <property type="entry name" value="DEGV"/>
    <property type="match status" value="1"/>
</dbReference>
<dbReference type="NCBIfam" id="TIGR00762">
    <property type="entry name" value="DegV"/>
    <property type="match status" value="1"/>
</dbReference>
<dbReference type="Gene3D" id="3.30.1180.10">
    <property type="match status" value="1"/>
</dbReference>
<dbReference type="EMBL" id="JAGKSQ010000005">
    <property type="protein sequence ID" value="MBP3952075.1"/>
    <property type="molecule type" value="Genomic_DNA"/>
</dbReference>
<organism evidence="2 3">
    <name type="scientific">Halalkalibacter suaedae</name>
    <dbReference type="NCBI Taxonomy" id="2822140"/>
    <lineage>
        <taxon>Bacteria</taxon>
        <taxon>Bacillati</taxon>
        <taxon>Bacillota</taxon>
        <taxon>Bacilli</taxon>
        <taxon>Bacillales</taxon>
        <taxon>Bacillaceae</taxon>
        <taxon>Halalkalibacter</taxon>
    </lineage>
</organism>
<proteinExistence type="predicted"/>
<dbReference type="InterPro" id="IPR043168">
    <property type="entry name" value="DegV_C"/>
</dbReference>
<dbReference type="PANTHER" id="PTHR33434">
    <property type="entry name" value="DEGV DOMAIN-CONTAINING PROTEIN DR_1986-RELATED"/>
    <property type="match status" value="1"/>
</dbReference>
<dbReference type="GO" id="GO:0008289">
    <property type="term" value="F:lipid binding"/>
    <property type="evidence" value="ECO:0007669"/>
    <property type="project" value="UniProtKB-KW"/>
</dbReference>
<dbReference type="InterPro" id="IPR003797">
    <property type="entry name" value="DegV"/>
</dbReference>
<comment type="caution">
    <text evidence="2">The sequence shown here is derived from an EMBL/GenBank/DDBJ whole genome shotgun (WGS) entry which is preliminary data.</text>
</comment>
<evidence type="ECO:0000313" key="3">
    <source>
        <dbReference type="Proteomes" id="UP000678228"/>
    </source>
</evidence>
<keyword evidence="1" id="KW-0446">Lipid-binding</keyword>
<sequence>MEKIKIVTDSTADIPQGLAEELGITIVPLNVIFSNEESYEDGVTLKADDFYRYVKERNHIPSTSQPTPFQFEEVYRSLLEEDDTTIISIHISSKLSGTYQAATIAVQSLEAAESIHVVDSKRASYAIGIIVVELAILAREGKSSDEIRSRLNELLDDTQVYFMVDTLEYLQKNGRIGRASALLGSMLKIKPILSLTEEGEVYSFEKARGQKKATNRIIEVLQEQYGSEPIHVGISHAVNEEYAKEVLALLKEKFDIKSEVITTIGAVIGAHVGPGTVAISVSKAK</sequence>
<dbReference type="SUPFAM" id="SSF82549">
    <property type="entry name" value="DAK1/DegV-like"/>
    <property type="match status" value="1"/>
</dbReference>
<accession>A0A941ANV7</accession>
<dbReference type="Pfam" id="PF02645">
    <property type="entry name" value="DegV"/>
    <property type="match status" value="1"/>
</dbReference>
<dbReference type="Proteomes" id="UP000678228">
    <property type="component" value="Unassembled WGS sequence"/>
</dbReference>
<protein>
    <submittedName>
        <fullName evidence="2">DegV family protein</fullName>
    </submittedName>
</protein>